<proteinExistence type="predicted"/>
<organism evidence="2 3">
    <name type="scientific">Hydrogenovibrio crunogenus</name>
    <dbReference type="NCBI Taxonomy" id="39765"/>
    <lineage>
        <taxon>Bacteria</taxon>
        <taxon>Pseudomonadati</taxon>
        <taxon>Pseudomonadota</taxon>
        <taxon>Gammaproteobacteria</taxon>
        <taxon>Thiotrichales</taxon>
        <taxon>Piscirickettsiaceae</taxon>
        <taxon>Hydrogenovibrio</taxon>
    </lineage>
</organism>
<dbReference type="OrthoDB" id="5612742at2"/>
<evidence type="ECO:0000313" key="2">
    <source>
        <dbReference type="EMBL" id="QBZ82983.1"/>
    </source>
</evidence>
<keyword evidence="3" id="KW-1185">Reference proteome</keyword>
<dbReference type="Proteomes" id="UP000296201">
    <property type="component" value="Chromosome"/>
</dbReference>
<reference evidence="2 3" key="1">
    <citation type="submission" date="2018-08" db="EMBL/GenBank/DDBJ databases">
        <title>Horizontal acquisition of hydrogen conversion ability and other habitat adaptations in Hydrogenovibrio crunogenus strains.</title>
        <authorList>
            <person name="Gonnella G."/>
            <person name="Adam N."/>
            <person name="Perner M."/>
        </authorList>
    </citation>
    <scope>NUCLEOTIDE SEQUENCE [LARGE SCALE GENOMIC DNA]</scope>
    <source>
        <strain evidence="2 3">SP-41</strain>
    </source>
</reference>
<dbReference type="AlphaFoldDB" id="A0A4P7NYY7"/>
<evidence type="ECO:0000313" key="3">
    <source>
        <dbReference type="Proteomes" id="UP000296201"/>
    </source>
</evidence>
<protein>
    <submittedName>
        <fullName evidence="2">Uncharacterized protein</fullName>
    </submittedName>
</protein>
<keyword evidence="1" id="KW-0472">Membrane</keyword>
<accession>A0A4P7NYY7</accession>
<keyword evidence="1" id="KW-0812">Transmembrane</keyword>
<gene>
    <name evidence="2" type="ORF">GHNINEIG_01024</name>
</gene>
<feature type="transmembrane region" description="Helical" evidence="1">
    <location>
        <begin position="42"/>
        <end position="65"/>
    </location>
</feature>
<dbReference type="RefSeq" id="WP_135795645.1">
    <property type="nucleotide sequence ID" value="NZ_CP032096.1"/>
</dbReference>
<sequence length="69" mass="8158">MGKLLNILTLIAVIYFIYWMVKRHFRHRKLAAQGFEIKQEGIRPITLLSIVMLVMYGAYMLYFVFQGSD</sequence>
<name>A0A4P7NYY7_9GAMM</name>
<keyword evidence="1" id="KW-1133">Transmembrane helix</keyword>
<dbReference type="EMBL" id="CP032096">
    <property type="protein sequence ID" value="QBZ82983.1"/>
    <property type="molecule type" value="Genomic_DNA"/>
</dbReference>
<evidence type="ECO:0000256" key="1">
    <source>
        <dbReference type="SAM" id="Phobius"/>
    </source>
</evidence>
<feature type="transmembrane region" description="Helical" evidence="1">
    <location>
        <begin position="6"/>
        <end position="21"/>
    </location>
</feature>